<gene>
    <name evidence="6" type="ORF">HUK84_17330</name>
</gene>
<reference evidence="6 7" key="1">
    <citation type="submission" date="2020-06" db="EMBL/GenBank/DDBJ databases">
        <title>Description of novel acetic acid bacteria.</title>
        <authorList>
            <person name="Sombolestani A."/>
        </authorList>
    </citation>
    <scope>NUCLEOTIDE SEQUENCE [LARGE SCALE GENOMIC DNA]</scope>
    <source>
        <strain evidence="6 7">LMG 31431</strain>
    </source>
</reference>
<dbReference type="InterPro" id="IPR000914">
    <property type="entry name" value="SBP_5_dom"/>
</dbReference>
<dbReference type="GO" id="GO:1904680">
    <property type="term" value="F:peptide transmembrane transporter activity"/>
    <property type="evidence" value="ECO:0007669"/>
    <property type="project" value="TreeGrafter"/>
</dbReference>
<comment type="similarity">
    <text evidence="2">Belongs to the bacterial solute-binding protein 5 family.</text>
</comment>
<dbReference type="RefSeq" id="WP_176641371.1">
    <property type="nucleotide sequence ID" value="NZ_JABXXP010000621.1"/>
</dbReference>
<accession>A0A7Y7IZ88</accession>
<dbReference type="EMBL" id="JABXXP010000621">
    <property type="protein sequence ID" value="NVN12867.1"/>
    <property type="molecule type" value="Genomic_DNA"/>
</dbReference>
<comment type="caution">
    <text evidence="6">The sequence shown here is derived from an EMBL/GenBank/DDBJ whole genome shotgun (WGS) entry which is preliminary data.</text>
</comment>
<feature type="non-terminal residue" evidence="6">
    <location>
        <position position="266"/>
    </location>
</feature>
<evidence type="ECO:0000256" key="1">
    <source>
        <dbReference type="ARBA" id="ARBA00004418"/>
    </source>
</evidence>
<evidence type="ECO:0000256" key="3">
    <source>
        <dbReference type="ARBA" id="ARBA00022448"/>
    </source>
</evidence>
<evidence type="ECO:0000256" key="4">
    <source>
        <dbReference type="ARBA" id="ARBA00022729"/>
    </source>
</evidence>
<feature type="domain" description="Solute-binding protein family 5" evidence="5">
    <location>
        <begin position="72"/>
        <end position="243"/>
    </location>
</feature>
<keyword evidence="4" id="KW-0732">Signal</keyword>
<dbReference type="PANTHER" id="PTHR30290">
    <property type="entry name" value="PERIPLASMIC BINDING COMPONENT OF ABC TRANSPORTER"/>
    <property type="match status" value="1"/>
</dbReference>
<sequence>MRRSLVLHVAAFLVALAACLAFPNRSLARGLTVMLAEPPRSMDPADQNATATRSILAPFYESLVRQDADGSIRPWLATAWSVSPDGMAWIFALRPGIVFHDGTPCDADAVVASLRRLLDPGAALAGAGAFRATIASVRRQDASVVITLIHPYADLLSLLSITQAAIVSPLAAARGTLGRHADGTGPFMFVDWQDGAHVGARANPRYWGAPPALTRIEWVWSSEPSVTNMALQTGDADAVMPLAPVFAGLYASGQPAAAQAVIHGGR</sequence>
<dbReference type="PANTHER" id="PTHR30290:SF9">
    <property type="entry name" value="OLIGOPEPTIDE-BINDING PROTEIN APPA"/>
    <property type="match status" value="1"/>
</dbReference>
<protein>
    <submittedName>
        <fullName evidence="6">ABC transporter substrate-binding protein</fullName>
    </submittedName>
</protein>
<dbReference type="Gene3D" id="3.40.190.10">
    <property type="entry name" value="Periplasmic binding protein-like II"/>
    <property type="match status" value="1"/>
</dbReference>
<dbReference type="SUPFAM" id="SSF53850">
    <property type="entry name" value="Periplasmic binding protein-like II"/>
    <property type="match status" value="1"/>
</dbReference>
<comment type="subcellular location">
    <subcellularLocation>
        <location evidence="1">Periplasm</location>
    </subcellularLocation>
</comment>
<evidence type="ECO:0000313" key="7">
    <source>
        <dbReference type="Proteomes" id="UP000534870"/>
    </source>
</evidence>
<evidence type="ECO:0000259" key="5">
    <source>
        <dbReference type="Pfam" id="PF00496"/>
    </source>
</evidence>
<dbReference type="CDD" id="cd00995">
    <property type="entry name" value="PBP2_NikA_DppA_OppA_like"/>
    <property type="match status" value="1"/>
</dbReference>
<keyword evidence="3" id="KW-0813">Transport</keyword>
<name>A0A7Y7IZ88_9PROT</name>
<dbReference type="GO" id="GO:0015833">
    <property type="term" value="P:peptide transport"/>
    <property type="evidence" value="ECO:0007669"/>
    <property type="project" value="TreeGrafter"/>
</dbReference>
<dbReference type="PROSITE" id="PS51257">
    <property type="entry name" value="PROKAR_LIPOPROTEIN"/>
    <property type="match status" value="1"/>
</dbReference>
<organism evidence="6 7">
    <name type="scientific">Nguyenibacter vanlangensis</name>
    <dbReference type="NCBI Taxonomy" id="1216886"/>
    <lineage>
        <taxon>Bacteria</taxon>
        <taxon>Pseudomonadati</taxon>
        <taxon>Pseudomonadota</taxon>
        <taxon>Alphaproteobacteria</taxon>
        <taxon>Acetobacterales</taxon>
        <taxon>Acetobacteraceae</taxon>
        <taxon>Nguyenibacter</taxon>
    </lineage>
</organism>
<proteinExistence type="inferred from homology"/>
<evidence type="ECO:0000313" key="6">
    <source>
        <dbReference type="EMBL" id="NVN12867.1"/>
    </source>
</evidence>
<evidence type="ECO:0000256" key="2">
    <source>
        <dbReference type="ARBA" id="ARBA00005695"/>
    </source>
</evidence>
<dbReference type="Pfam" id="PF00496">
    <property type="entry name" value="SBP_bac_5"/>
    <property type="match status" value="1"/>
</dbReference>
<dbReference type="InterPro" id="IPR039424">
    <property type="entry name" value="SBP_5"/>
</dbReference>
<dbReference type="AlphaFoldDB" id="A0A7Y7IZ88"/>
<dbReference type="Proteomes" id="UP000534870">
    <property type="component" value="Unassembled WGS sequence"/>
</dbReference>